<accession>F0W2E1</accession>
<protein>
    <submittedName>
        <fullName evidence="2">AlNc14C9G1191 protein</fullName>
    </submittedName>
</protein>
<evidence type="ECO:0000313" key="2">
    <source>
        <dbReference type="EMBL" id="CCA15226.1"/>
    </source>
</evidence>
<feature type="chain" id="PRO_5003263292" evidence="1">
    <location>
        <begin position="22"/>
        <end position="121"/>
    </location>
</feature>
<organism evidence="2">
    <name type="scientific">Albugo laibachii Nc14</name>
    <dbReference type="NCBI Taxonomy" id="890382"/>
    <lineage>
        <taxon>Eukaryota</taxon>
        <taxon>Sar</taxon>
        <taxon>Stramenopiles</taxon>
        <taxon>Oomycota</taxon>
        <taxon>Peronosporomycetes</taxon>
        <taxon>Albuginales</taxon>
        <taxon>Albuginaceae</taxon>
        <taxon>Albugo</taxon>
    </lineage>
</organism>
<gene>
    <name evidence="2" type="primary">AlNc14C9G1191</name>
    <name evidence="2" type="ORF">ALNC14_013690</name>
</gene>
<dbReference type="HOGENOM" id="CLU_2042378_0_0_1"/>
<sequence length="121" mass="12836">MNRLYLLALVSYFVLLSGAQAQLRSSEVDTGVITAVADSGNYNTYNQGAQGGWVPPNSAYPYAPPTYTNMNGINNPGSPAAMVNPSSSYHVPRGKSSASRTSSHWVTLGISIVSAGLYFML</sequence>
<feature type="signal peptide" evidence="1">
    <location>
        <begin position="1"/>
        <end position="21"/>
    </location>
</feature>
<reference evidence="2" key="1">
    <citation type="journal article" date="2011" name="PLoS Biol.">
        <title>Gene gain and loss during evolution of obligate parasitism in the white rust pathogen of Arabidopsis thaliana.</title>
        <authorList>
            <person name="Kemen E."/>
            <person name="Gardiner A."/>
            <person name="Schultz-Larsen T."/>
            <person name="Kemen A.C."/>
            <person name="Balmuth A.L."/>
            <person name="Robert-Seilaniantz A."/>
            <person name="Bailey K."/>
            <person name="Holub E."/>
            <person name="Studholme D.J."/>
            <person name="Maclean D."/>
            <person name="Jones J.D."/>
        </authorList>
    </citation>
    <scope>NUCLEOTIDE SEQUENCE</scope>
</reference>
<proteinExistence type="predicted"/>
<dbReference type="AlphaFoldDB" id="F0W2E1"/>
<reference evidence="2" key="2">
    <citation type="submission" date="2011-02" db="EMBL/GenBank/DDBJ databases">
        <authorList>
            <person name="MacLean D."/>
        </authorList>
    </citation>
    <scope>NUCLEOTIDE SEQUENCE</scope>
</reference>
<keyword evidence="1" id="KW-0732">Signal</keyword>
<evidence type="ECO:0000256" key="1">
    <source>
        <dbReference type="SAM" id="SignalP"/>
    </source>
</evidence>
<name>F0W2E1_9STRA</name>
<dbReference type="EMBL" id="FR824054">
    <property type="protein sequence ID" value="CCA15226.1"/>
    <property type="molecule type" value="Genomic_DNA"/>
</dbReference>